<organism evidence="2 3">
    <name type="scientific">Rhododendron williamsianum</name>
    <dbReference type="NCBI Taxonomy" id="262921"/>
    <lineage>
        <taxon>Eukaryota</taxon>
        <taxon>Viridiplantae</taxon>
        <taxon>Streptophyta</taxon>
        <taxon>Embryophyta</taxon>
        <taxon>Tracheophyta</taxon>
        <taxon>Spermatophyta</taxon>
        <taxon>Magnoliopsida</taxon>
        <taxon>eudicotyledons</taxon>
        <taxon>Gunneridae</taxon>
        <taxon>Pentapetalae</taxon>
        <taxon>asterids</taxon>
        <taxon>Ericales</taxon>
        <taxon>Ericaceae</taxon>
        <taxon>Ericoideae</taxon>
        <taxon>Rhodoreae</taxon>
        <taxon>Rhododendron</taxon>
    </lineage>
</organism>
<evidence type="ECO:0000256" key="1">
    <source>
        <dbReference type="SAM" id="MobiDB-lite"/>
    </source>
</evidence>
<dbReference type="Proteomes" id="UP000428333">
    <property type="component" value="Linkage Group LG03"/>
</dbReference>
<comment type="caution">
    <text evidence="2">The sequence shown here is derived from an EMBL/GenBank/DDBJ whole genome shotgun (WGS) entry which is preliminary data.</text>
</comment>
<evidence type="ECO:0000313" key="2">
    <source>
        <dbReference type="EMBL" id="KAE9463992.1"/>
    </source>
</evidence>
<dbReference type="InterPro" id="IPR034577">
    <property type="entry name" value="NIMIN-2"/>
</dbReference>
<name>A0A6A4M3I3_9ERIC</name>
<evidence type="ECO:0008006" key="4">
    <source>
        <dbReference type="Google" id="ProtNLM"/>
    </source>
</evidence>
<dbReference type="GO" id="GO:0010112">
    <property type="term" value="P:regulation of systemic acquired resistance"/>
    <property type="evidence" value="ECO:0007669"/>
    <property type="project" value="InterPro"/>
</dbReference>
<proteinExistence type="predicted"/>
<keyword evidence="3" id="KW-1185">Reference proteome</keyword>
<dbReference type="OrthoDB" id="1098796at2759"/>
<protein>
    <recommendedName>
        <fullName evidence="4">Protein NIM1-INTERACTING 2</fullName>
    </recommendedName>
</protein>
<dbReference type="AlphaFoldDB" id="A0A6A4M3I3"/>
<feature type="region of interest" description="Disordered" evidence="1">
    <location>
        <begin position="1"/>
        <end position="45"/>
    </location>
</feature>
<sequence length="128" mass="13583">MEGEKKRKRAADGEAGGGGGSRRRKEREAKAEAAAAAAAEPMPTDEEVDEFFAILRRMHAAAKYFEKGRGNAAGRKLTGRWATALEAEVLAGVNGAVKAAEESACGHGRTAPLWTLTPFQKPRATVCD</sequence>
<dbReference type="PANTHER" id="PTHR35735:SF5">
    <property type="entry name" value="PROTEIN NIM1-INTERACTING 2"/>
    <property type="match status" value="1"/>
</dbReference>
<gene>
    <name evidence="2" type="ORF">C3L33_04198</name>
</gene>
<feature type="non-terminal residue" evidence="2">
    <location>
        <position position="1"/>
    </location>
</feature>
<reference evidence="2 3" key="1">
    <citation type="journal article" date="2019" name="Genome Biol. Evol.">
        <title>The Rhododendron genome and chromosomal organization provide insight into shared whole-genome duplications across the heath family (Ericaceae).</title>
        <authorList>
            <person name="Soza V.L."/>
            <person name="Lindsley D."/>
            <person name="Waalkes A."/>
            <person name="Ramage E."/>
            <person name="Patwardhan R.P."/>
            <person name="Burton J.N."/>
            <person name="Adey A."/>
            <person name="Kumar A."/>
            <person name="Qiu R."/>
            <person name="Shendure J."/>
            <person name="Hall B."/>
        </authorList>
    </citation>
    <scope>NUCLEOTIDE SEQUENCE [LARGE SCALE GENOMIC DNA]</scope>
    <source>
        <strain evidence="2">RSF 1966-606</strain>
    </source>
</reference>
<dbReference type="EMBL" id="QEFC01000547">
    <property type="protein sequence ID" value="KAE9463992.1"/>
    <property type="molecule type" value="Genomic_DNA"/>
</dbReference>
<evidence type="ECO:0000313" key="3">
    <source>
        <dbReference type="Proteomes" id="UP000428333"/>
    </source>
</evidence>
<dbReference type="PANTHER" id="PTHR35735">
    <property type="entry name" value="PROTEIN NIM1-INTERACTING 2"/>
    <property type="match status" value="1"/>
</dbReference>
<accession>A0A6A4M3I3</accession>